<proteinExistence type="predicted"/>
<dbReference type="PROSITE" id="PS51257">
    <property type="entry name" value="PROKAR_LIPOPROTEIN"/>
    <property type="match status" value="1"/>
</dbReference>
<feature type="compositionally biased region" description="Low complexity" evidence="1">
    <location>
        <begin position="87"/>
        <end position="118"/>
    </location>
</feature>
<organism evidence="3 4">
    <name type="scientific">Yinghuangia aomiensis</name>
    <dbReference type="NCBI Taxonomy" id="676205"/>
    <lineage>
        <taxon>Bacteria</taxon>
        <taxon>Bacillati</taxon>
        <taxon>Actinomycetota</taxon>
        <taxon>Actinomycetes</taxon>
        <taxon>Kitasatosporales</taxon>
        <taxon>Streptomycetaceae</taxon>
        <taxon>Yinghuangia</taxon>
    </lineage>
</organism>
<sequence>MRNGVRLASLPVAALLLSGCLGGGSGDGGGAGAVNPTEAPEAADASKLHVPAGFDTARAWQSDQRGRVYAMAPVAGVFVDLSAQENPPEGASSGAESPSPDAAADPSAPSTDESADPSAQLPAVIARKAGDGAVLWSSQPLSPLSQQRTPELHVVSTARGEYVVVVRRGVVPASGIARARDLVVVDSFPVNAGGRDVAATAHLEREVANGLDNAQAVVGDGGVLFPGTEDDTKRVREGALWNPLTGAVSPVPVSAPENRPCATDRDGCDVQDVPSLPTSAGILTTEQPASDEMRFGLQGSWKSAAVAPEGASRGRVVQVVGSVVFIEWYRDDNSGSIYALHDLATGALVLSAACDLGLQSENTNTDPELTVLMSPQGRYVAVGSLLFDLSAGTSRCYSGDSANRGILFNALTDGGTAYGTLRDDQDDSPDPVAVRIATKAIEPLPEGTQLPDLVTHDGVALFSMVEDQGKDEEKATAFLVPPAVPGAPQQSPAAPASAAR</sequence>
<gene>
    <name evidence="3" type="ORF">GCM10023205_38980</name>
</gene>
<evidence type="ECO:0008006" key="5">
    <source>
        <dbReference type="Google" id="ProtNLM"/>
    </source>
</evidence>
<feature type="chain" id="PRO_5047517599" description="Lipoprotein" evidence="2">
    <location>
        <begin position="24"/>
        <end position="500"/>
    </location>
</feature>
<name>A0ABP9HFF8_9ACTN</name>
<keyword evidence="4" id="KW-1185">Reference proteome</keyword>
<evidence type="ECO:0000256" key="2">
    <source>
        <dbReference type="SAM" id="SignalP"/>
    </source>
</evidence>
<protein>
    <recommendedName>
        <fullName evidence="5">Lipoprotein</fullName>
    </recommendedName>
</protein>
<accession>A0ABP9HFF8</accession>
<evidence type="ECO:0000313" key="3">
    <source>
        <dbReference type="EMBL" id="GAA4969809.1"/>
    </source>
</evidence>
<reference evidence="4" key="1">
    <citation type="journal article" date="2019" name="Int. J. Syst. Evol. Microbiol.">
        <title>The Global Catalogue of Microorganisms (GCM) 10K type strain sequencing project: providing services to taxonomists for standard genome sequencing and annotation.</title>
        <authorList>
            <consortium name="The Broad Institute Genomics Platform"/>
            <consortium name="The Broad Institute Genome Sequencing Center for Infectious Disease"/>
            <person name="Wu L."/>
            <person name="Ma J."/>
        </authorList>
    </citation>
    <scope>NUCLEOTIDE SEQUENCE [LARGE SCALE GENOMIC DNA]</scope>
    <source>
        <strain evidence="4">JCM 17986</strain>
    </source>
</reference>
<feature type="region of interest" description="Disordered" evidence="1">
    <location>
        <begin position="84"/>
        <end position="118"/>
    </location>
</feature>
<dbReference type="Proteomes" id="UP001500466">
    <property type="component" value="Unassembled WGS sequence"/>
</dbReference>
<comment type="caution">
    <text evidence="3">The sequence shown here is derived from an EMBL/GenBank/DDBJ whole genome shotgun (WGS) entry which is preliminary data.</text>
</comment>
<evidence type="ECO:0000256" key="1">
    <source>
        <dbReference type="SAM" id="MobiDB-lite"/>
    </source>
</evidence>
<feature type="signal peptide" evidence="2">
    <location>
        <begin position="1"/>
        <end position="23"/>
    </location>
</feature>
<keyword evidence="2" id="KW-0732">Signal</keyword>
<evidence type="ECO:0000313" key="4">
    <source>
        <dbReference type="Proteomes" id="UP001500466"/>
    </source>
</evidence>
<dbReference type="EMBL" id="BAABHS010000013">
    <property type="protein sequence ID" value="GAA4969809.1"/>
    <property type="molecule type" value="Genomic_DNA"/>
</dbReference>